<evidence type="ECO:0000313" key="2">
    <source>
        <dbReference type="EMBL" id="SPD04949.1"/>
    </source>
</evidence>
<accession>A0A2N9GZX9</accession>
<reference evidence="2" key="1">
    <citation type="submission" date="2018-02" db="EMBL/GenBank/DDBJ databases">
        <authorList>
            <person name="Cohen D.B."/>
            <person name="Kent A.D."/>
        </authorList>
    </citation>
    <scope>NUCLEOTIDE SEQUENCE</scope>
</reference>
<dbReference type="AlphaFoldDB" id="A0A2N9GZX9"/>
<dbReference type="EMBL" id="OIVN01002597">
    <property type="protein sequence ID" value="SPD04949.1"/>
    <property type="molecule type" value="Genomic_DNA"/>
</dbReference>
<evidence type="ECO:0000256" key="1">
    <source>
        <dbReference type="SAM" id="MobiDB-lite"/>
    </source>
</evidence>
<sequence length="78" mass="8556">MKEQSDFDGNQGGPSLKDHLQVPDGPITRSRAKKIKEAMQGLVQSTWDEASKSPTIKVGLKEGEPILIHLIQAVEDMT</sequence>
<protein>
    <submittedName>
        <fullName evidence="2">Uncharacterized protein</fullName>
    </submittedName>
</protein>
<name>A0A2N9GZX9_FAGSY</name>
<feature type="region of interest" description="Disordered" evidence="1">
    <location>
        <begin position="1"/>
        <end position="27"/>
    </location>
</feature>
<organism evidence="2">
    <name type="scientific">Fagus sylvatica</name>
    <name type="common">Beechnut</name>
    <dbReference type="NCBI Taxonomy" id="28930"/>
    <lineage>
        <taxon>Eukaryota</taxon>
        <taxon>Viridiplantae</taxon>
        <taxon>Streptophyta</taxon>
        <taxon>Embryophyta</taxon>
        <taxon>Tracheophyta</taxon>
        <taxon>Spermatophyta</taxon>
        <taxon>Magnoliopsida</taxon>
        <taxon>eudicotyledons</taxon>
        <taxon>Gunneridae</taxon>
        <taxon>Pentapetalae</taxon>
        <taxon>rosids</taxon>
        <taxon>fabids</taxon>
        <taxon>Fagales</taxon>
        <taxon>Fagaceae</taxon>
        <taxon>Fagus</taxon>
    </lineage>
</organism>
<gene>
    <name evidence="2" type="ORF">FSB_LOCUS32831</name>
</gene>
<proteinExistence type="predicted"/>